<name>A0ABS9BR01_9BACT</name>
<proteinExistence type="predicted"/>
<organism evidence="1 2">
    <name type="scientific">Mariniradius sediminis</name>
    <dbReference type="NCBI Taxonomy" id="2909237"/>
    <lineage>
        <taxon>Bacteria</taxon>
        <taxon>Pseudomonadati</taxon>
        <taxon>Bacteroidota</taxon>
        <taxon>Cytophagia</taxon>
        <taxon>Cytophagales</taxon>
        <taxon>Cyclobacteriaceae</taxon>
        <taxon>Mariniradius</taxon>
    </lineage>
</organism>
<accession>A0ABS9BR01</accession>
<evidence type="ECO:0000313" key="1">
    <source>
        <dbReference type="EMBL" id="MCF1750452.1"/>
    </source>
</evidence>
<comment type="caution">
    <text evidence="1">The sequence shown here is derived from an EMBL/GenBank/DDBJ whole genome shotgun (WGS) entry which is preliminary data.</text>
</comment>
<dbReference type="Proteomes" id="UP001201449">
    <property type="component" value="Unassembled WGS sequence"/>
</dbReference>
<keyword evidence="2" id="KW-1185">Reference proteome</keyword>
<dbReference type="RefSeq" id="WP_234860555.1">
    <property type="nucleotide sequence ID" value="NZ_JAKEVZ010000003.1"/>
</dbReference>
<sequence length="73" mass="8631">MKEILITPKNEKQLQEIEAMLKSIDVEFTVMENRDFWDTIPREIKETVEISRLEIAEGKSISLNDAKEYFAKR</sequence>
<gene>
    <name evidence="1" type="ORF">L0U89_05155</name>
</gene>
<protein>
    <recommendedName>
        <fullName evidence="3">Addiction module component</fullName>
    </recommendedName>
</protein>
<evidence type="ECO:0008006" key="3">
    <source>
        <dbReference type="Google" id="ProtNLM"/>
    </source>
</evidence>
<reference evidence="1 2" key="1">
    <citation type="submission" date="2022-01" db="EMBL/GenBank/DDBJ databases">
        <title>Mariniradius saccharolyticus sp. nov., isolated from sediment of a river.</title>
        <authorList>
            <person name="Liu H."/>
        </authorList>
    </citation>
    <scope>NUCLEOTIDE SEQUENCE [LARGE SCALE GENOMIC DNA]</scope>
    <source>
        <strain evidence="1 2">RY-2</strain>
    </source>
</reference>
<evidence type="ECO:0000313" key="2">
    <source>
        <dbReference type="Proteomes" id="UP001201449"/>
    </source>
</evidence>
<dbReference type="EMBL" id="JAKEVZ010000003">
    <property type="protein sequence ID" value="MCF1750452.1"/>
    <property type="molecule type" value="Genomic_DNA"/>
</dbReference>